<evidence type="ECO:0000256" key="6">
    <source>
        <dbReference type="ARBA" id="ARBA00022912"/>
    </source>
</evidence>
<evidence type="ECO:0000256" key="9">
    <source>
        <dbReference type="SAM" id="MobiDB-lite"/>
    </source>
</evidence>
<dbReference type="SUPFAM" id="SSF53300">
    <property type="entry name" value="vWA-like"/>
    <property type="match status" value="1"/>
</dbReference>
<evidence type="ECO:0000313" key="11">
    <source>
        <dbReference type="EMBL" id="CAI4015823.1"/>
    </source>
</evidence>
<dbReference type="Pfam" id="PF00481">
    <property type="entry name" value="PP2C"/>
    <property type="match status" value="1"/>
</dbReference>
<dbReference type="Gene3D" id="3.60.40.10">
    <property type="entry name" value="PPM-type phosphatase domain"/>
    <property type="match status" value="1"/>
</dbReference>
<feature type="compositionally biased region" description="Basic and acidic residues" evidence="9">
    <location>
        <begin position="189"/>
        <end position="209"/>
    </location>
</feature>
<feature type="region of interest" description="Disordered" evidence="9">
    <location>
        <begin position="185"/>
        <end position="222"/>
    </location>
</feature>
<keyword evidence="6 7" id="KW-0904">Protein phosphatase</keyword>
<dbReference type="InterPro" id="IPR036465">
    <property type="entry name" value="vWFA_dom_sf"/>
</dbReference>
<dbReference type="PANTHER" id="PTHR48103">
    <property type="entry name" value="MIDASIN-RELATED"/>
    <property type="match status" value="1"/>
</dbReference>
<evidence type="ECO:0000313" key="12">
    <source>
        <dbReference type="EMBL" id="CAL4803135.1"/>
    </source>
</evidence>
<evidence type="ECO:0000259" key="10">
    <source>
        <dbReference type="PROSITE" id="PS51746"/>
    </source>
</evidence>
<protein>
    <recommendedName>
        <fullName evidence="10">PPM-type phosphatase domain-containing protein</fullName>
    </recommendedName>
</protein>
<feature type="compositionally biased region" description="Low complexity" evidence="9">
    <location>
        <begin position="380"/>
        <end position="389"/>
    </location>
</feature>
<dbReference type="GO" id="GO:0016020">
    <property type="term" value="C:membrane"/>
    <property type="evidence" value="ECO:0007669"/>
    <property type="project" value="UniProtKB-SubCell"/>
</dbReference>
<dbReference type="InterPro" id="IPR036457">
    <property type="entry name" value="PPM-type-like_dom_sf"/>
</dbReference>
<keyword evidence="8" id="KW-0175">Coiled coil</keyword>
<dbReference type="GO" id="GO:0004721">
    <property type="term" value="F:phosphoprotein phosphatase activity"/>
    <property type="evidence" value="ECO:0007669"/>
    <property type="project" value="UniProtKB-KW"/>
</dbReference>
<comment type="subcellular location">
    <subcellularLocation>
        <location evidence="1">Membrane</location>
        <topology evidence="1">Peripheral membrane protein</topology>
    </subcellularLocation>
</comment>
<dbReference type="InterPro" id="IPR001932">
    <property type="entry name" value="PPM-type_phosphatase-like_dom"/>
</dbReference>
<feature type="compositionally biased region" description="Basic and acidic residues" evidence="9">
    <location>
        <begin position="438"/>
        <end position="456"/>
    </location>
</feature>
<feature type="compositionally biased region" description="Basic residues" evidence="9">
    <location>
        <begin position="272"/>
        <end position="283"/>
    </location>
</feature>
<feature type="coiled-coil region" evidence="8">
    <location>
        <begin position="1232"/>
        <end position="1266"/>
    </location>
</feature>
<proteinExistence type="inferred from homology"/>
<keyword evidence="3" id="KW-0547">Nucleotide-binding</keyword>
<dbReference type="SUPFAM" id="SSF81606">
    <property type="entry name" value="PP2C-like"/>
    <property type="match status" value="1"/>
</dbReference>
<dbReference type="GO" id="GO:0030687">
    <property type="term" value="C:preribosome, large subunit precursor"/>
    <property type="evidence" value="ECO:0007669"/>
    <property type="project" value="TreeGrafter"/>
</dbReference>
<comment type="caution">
    <text evidence="11">The sequence shown here is derived from an EMBL/GenBank/DDBJ whole genome shotgun (WGS) entry which is preliminary data.</text>
</comment>
<reference evidence="12 13" key="2">
    <citation type="submission" date="2024-05" db="EMBL/GenBank/DDBJ databases">
        <authorList>
            <person name="Chen Y."/>
            <person name="Shah S."/>
            <person name="Dougan E. K."/>
            <person name="Thang M."/>
            <person name="Chan C."/>
        </authorList>
    </citation>
    <scope>NUCLEOTIDE SEQUENCE [LARGE SCALE GENOMIC DNA]</scope>
</reference>
<keyword evidence="4 7" id="KW-0378">Hydrolase</keyword>
<accession>A0A9P1GJZ6</accession>
<feature type="compositionally biased region" description="Basic and acidic residues" evidence="9">
    <location>
        <begin position="1560"/>
        <end position="1569"/>
    </location>
</feature>
<dbReference type="GO" id="GO:0000055">
    <property type="term" value="P:ribosomal large subunit export from nucleus"/>
    <property type="evidence" value="ECO:0007669"/>
    <property type="project" value="TreeGrafter"/>
</dbReference>
<evidence type="ECO:0000313" key="13">
    <source>
        <dbReference type="Proteomes" id="UP001152797"/>
    </source>
</evidence>
<feature type="compositionally biased region" description="Basic and acidic residues" evidence="9">
    <location>
        <begin position="1125"/>
        <end position="1134"/>
    </location>
</feature>
<evidence type="ECO:0000256" key="8">
    <source>
        <dbReference type="SAM" id="Coils"/>
    </source>
</evidence>
<feature type="compositionally biased region" description="Acidic residues" evidence="9">
    <location>
        <begin position="502"/>
        <end position="519"/>
    </location>
</feature>
<gene>
    <name evidence="11" type="ORF">C1SCF055_LOCUS40627</name>
</gene>
<keyword evidence="13" id="KW-1185">Reference proteome</keyword>
<dbReference type="GO" id="GO:0046872">
    <property type="term" value="F:metal ion binding"/>
    <property type="evidence" value="ECO:0007669"/>
    <property type="project" value="UniProtKB-KW"/>
</dbReference>
<dbReference type="Proteomes" id="UP001152797">
    <property type="component" value="Unassembled WGS sequence"/>
</dbReference>
<dbReference type="PROSITE" id="PS01032">
    <property type="entry name" value="PPM_1"/>
    <property type="match status" value="1"/>
</dbReference>
<feature type="region of interest" description="Disordered" evidence="9">
    <location>
        <begin position="1555"/>
        <end position="1586"/>
    </location>
</feature>
<feature type="compositionally biased region" description="Polar residues" evidence="9">
    <location>
        <begin position="1155"/>
        <end position="1173"/>
    </location>
</feature>
<feature type="compositionally biased region" description="Low complexity" evidence="9">
    <location>
        <begin position="1105"/>
        <end position="1121"/>
    </location>
</feature>
<organism evidence="11">
    <name type="scientific">Cladocopium goreaui</name>
    <dbReference type="NCBI Taxonomy" id="2562237"/>
    <lineage>
        <taxon>Eukaryota</taxon>
        <taxon>Sar</taxon>
        <taxon>Alveolata</taxon>
        <taxon>Dinophyceae</taxon>
        <taxon>Suessiales</taxon>
        <taxon>Symbiodiniaceae</taxon>
        <taxon>Cladocopium</taxon>
    </lineage>
</organism>
<dbReference type="GO" id="GO:0000027">
    <property type="term" value="P:ribosomal large subunit assembly"/>
    <property type="evidence" value="ECO:0007669"/>
    <property type="project" value="TreeGrafter"/>
</dbReference>
<dbReference type="EMBL" id="CAMXCT030006553">
    <property type="protein sequence ID" value="CAL4803135.1"/>
    <property type="molecule type" value="Genomic_DNA"/>
</dbReference>
<evidence type="ECO:0000256" key="4">
    <source>
        <dbReference type="ARBA" id="ARBA00022801"/>
    </source>
</evidence>
<sequence length="2006" mass="219557">MLATSQISPEALPALDCLDNWDVDGCGQTEFAAGTGMGQGEGLRDVTDEIEDDAQLEGTRNEKEEDNAREVGFDLDTEAKALPQNEVPDLDFHASNGKTWIGSKAWFDSDTELLATCCTSFNIGDAENEKEKGPQEDIEAGNLANSQHMVLRVKGKRRTCLVAFLMGDVQHCAGRWKDGLAVKIQMPEGKSKKDKDPKNKANEAEKDDVPEQEPQEPDKTDFEDKDAQFDVQMQPQGCSSECRSFWQVREKEKEKVKRAMRPILRWREMVKKTKIKGLKKGASVKRSETIDELLAVPQEKMPEEGPEQTPVQGEEKQPEDPQEDKNDAEKKPDVDPSKDTTAPQQRQQEQDVFGGSTGEAANFEHDSKTARYGKSEKESQAQQDAQDASAGDERGGSTATATDSRGDTAEMPSAKPQKSAADKKQAPSKPSAAEGESGEERRLQKLDILREADGADKATGNQKEAEAEQGLHLADPKSGLEALGECQDSASVDQKAMGITEQDGEEKEENDAMAVDEEEQGKQEQKLPNMHLQEMKEGQLPDDQGKISQANTQETEDERMQLEGARGGMNVSNASTVLGDQVQVPMEIDQDIEGEDEGIGRKRSEHEAMQLWGELERSTSPLAAALCEQLRTILEPTLKGRLQGYFRTGKRISMRRVIPFIASNYRRDKIWLRRTKPSKREYQIVVAIDNSRSMKECNVGPIALQTLCVLCQALAQLEVGEYAVLAFGSATPRVLLPLGSGQPHANSFNWTQAGPILREFTFEEESVQSHDRSLADMMRLSSQLFDERSGPSPARPFSQMSIIISDGRFNKNKVRPWVRAALARQQLPLLIIVDAEFEGAQASAAGATAKRSVFELRAVTYESGRCQVVPYLQDFPFPYYVVVQIALALKEVDARSIILFQSFKLHLQMNTLGNEQDGCKQAAPCEACSVQIKAGKAQWHKRLTSMSNAKHGQRCWKIFESDIFSITVAVGRSVDSMLSLADGDLRSSRAPPALQAACVVVQVEATVTGCDMKQRLSSLGHVASPGFDWCEVRRAPGRVDIVGLVKLLPESDTADRFANRVKSQNCDKLEEEVLSIMSVLQKPRDPSHWSFERTDYNAGSNGAVSRTRSPRATTPRRSSPSPRDPYLRTAERAVARVTSEGQTSGRGSLSERARQASSSQPRTARPKMSQSASRGVRSGAELPGRFDASLGKSSRTEGLLRLSRALGEAQRALELETAEALRRPHETSGEEAKALEAFTEKLHRQLAEAQNTSRALEEQLAGIAMAKNKAAADARRIQTVQDDLNELKLSWRGNGTFTPAPIPEEALGLCCDDSYALYRIMIKWMWHSLHKKNFLADMISRQHDDMSSSALLASCVADLARLEKLAVRDAATSQKLASLIRSRTSEGPKAQPDKDSKILAYWESLGASGECAETELEDGQQTAALFHSAKQMIPVLVRHNTILESNCRHYEIALQSALDELLRAKGNALELQTLMNQGSTINQFLRQEHQAQQELDGEEMRLAARHEHLTALLQAAVNSKDGERNDVLIKALAHENSVLRSMLFSCRDGEGITTVSSESKINETQRASRTESSSGNGIKSEGEETLVLGNTEKESDATASLPMSQALDGCEASEVVTNSCEGEVPEVSSPLAAGKEQEVEIPPAETQETQDQHNESEHLWEFVVQGHTPMENADLPDTDRKTISCFPSNAVAKLIRNGVACVCARGQRVDPRVPNQDDLVLAMCSWGSQGRVALYGVFDGHGPAGHRCAALARGFLPERIFGDPDLLSCPREVLKAAFIETQAEMLRLEPSESLSSGCTATVSVVLEEGLTQQKGTEPGISVHTAHVGDSRAILARVSDGANGSKCFIVKELTKDHRPDDQDEAQRVKDAGGHIRLAGGKRARVICDAVPGHPGFALTRSLGLAIGQDCGIIAEPQVSSVQLPGDAEALLVLGTDGLFEFCGNRTVAGHLLKHGVNDRALEEVVHESMELWKANSSNGTVDDATAIAASLGRLAKSGKESFRSFRS</sequence>
<dbReference type="InterPro" id="IPR000222">
    <property type="entry name" value="PP2C_BS"/>
</dbReference>
<feature type="compositionally biased region" description="Basic and acidic residues" evidence="9">
    <location>
        <begin position="362"/>
        <end position="379"/>
    </location>
</feature>
<evidence type="ECO:0000256" key="2">
    <source>
        <dbReference type="ARBA" id="ARBA00022723"/>
    </source>
</evidence>
<dbReference type="EMBL" id="CAMXCT020006553">
    <property type="protein sequence ID" value="CAL1169198.1"/>
    <property type="molecule type" value="Genomic_DNA"/>
</dbReference>
<keyword evidence="2" id="KW-0479">Metal-binding</keyword>
<feature type="region of interest" description="Disordered" evidence="9">
    <location>
        <begin position="1084"/>
        <end position="1194"/>
    </location>
</feature>
<evidence type="ECO:0000256" key="5">
    <source>
        <dbReference type="ARBA" id="ARBA00022840"/>
    </source>
</evidence>
<comment type="similarity">
    <text evidence="7">Belongs to the PP2C family.</text>
</comment>
<dbReference type="SMART" id="SM00332">
    <property type="entry name" value="PP2Cc"/>
    <property type="match status" value="1"/>
</dbReference>
<feature type="domain" description="PPM-type phosphatase" evidence="10">
    <location>
        <begin position="1696"/>
        <end position="1990"/>
    </location>
</feature>
<dbReference type="GO" id="GO:0005524">
    <property type="term" value="F:ATP binding"/>
    <property type="evidence" value="ECO:0007669"/>
    <property type="project" value="UniProtKB-KW"/>
</dbReference>
<dbReference type="PANTHER" id="PTHR48103:SF2">
    <property type="entry name" value="MIDASIN"/>
    <property type="match status" value="1"/>
</dbReference>
<reference evidence="11" key="1">
    <citation type="submission" date="2022-10" db="EMBL/GenBank/DDBJ databases">
        <authorList>
            <person name="Chen Y."/>
            <person name="Dougan E. K."/>
            <person name="Chan C."/>
            <person name="Rhodes N."/>
            <person name="Thang M."/>
        </authorList>
    </citation>
    <scope>NUCLEOTIDE SEQUENCE</scope>
</reference>
<feature type="compositionally biased region" description="Basic and acidic residues" evidence="9">
    <location>
        <begin position="313"/>
        <end position="338"/>
    </location>
</feature>
<evidence type="ECO:0000256" key="7">
    <source>
        <dbReference type="RuleBase" id="RU003465"/>
    </source>
</evidence>
<keyword evidence="5" id="KW-0067">ATP-binding</keyword>
<feature type="compositionally biased region" description="Basic and acidic residues" evidence="9">
    <location>
        <begin position="1084"/>
        <end position="1095"/>
    </location>
</feature>
<dbReference type="GO" id="GO:0005634">
    <property type="term" value="C:nucleus"/>
    <property type="evidence" value="ECO:0007669"/>
    <property type="project" value="TreeGrafter"/>
</dbReference>
<dbReference type="PROSITE" id="PS51746">
    <property type="entry name" value="PPM_2"/>
    <property type="match status" value="1"/>
</dbReference>
<evidence type="ECO:0000256" key="3">
    <source>
        <dbReference type="ARBA" id="ARBA00022741"/>
    </source>
</evidence>
<dbReference type="OrthoDB" id="5186at2759"/>
<dbReference type="EMBL" id="CAMXCT010006553">
    <property type="protein sequence ID" value="CAI4015823.1"/>
    <property type="molecule type" value="Genomic_DNA"/>
</dbReference>
<evidence type="ECO:0000256" key="1">
    <source>
        <dbReference type="ARBA" id="ARBA00004170"/>
    </source>
</evidence>
<name>A0A9P1GJZ6_9DINO</name>
<dbReference type="CDD" id="cd00143">
    <property type="entry name" value="PP2Cc"/>
    <property type="match status" value="1"/>
</dbReference>
<feature type="region of interest" description="Disordered" evidence="9">
    <location>
        <begin position="253"/>
        <end position="526"/>
    </location>
</feature>